<sequence>MQSWMAAQCDIRMAGGSYRMTSIRFYGGVNEIGWNKVLVEDRGTKIFLDFGQSFGYGAEYFTGFLTPRAINGLGDHFEFGLMPKIPGLYAEEQLATTDLPYREPDVGAVFLSHAHFDHINHICFVDPKISVYLGSGTKLFIESMEEISNFIN</sequence>
<dbReference type="InterPro" id="IPR036866">
    <property type="entry name" value="RibonucZ/Hydroxyglut_hydro"/>
</dbReference>
<protein>
    <recommendedName>
        <fullName evidence="2">MBL fold metallo-hydrolase</fullName>
    </recommendedName>
</protein>
<dbReference type="AlphaFoldDB" id="A0A7C3J3Z0"/>
<dbReference type="Gene3D" id="3.60.15.10">
    <property type="entry name" value="Ribonuclease Z/Hydroxyacylglutathione hydrolase-like"/>
    <property type="match status" value="1"/>
</dbReference>
<accession>A0A7C3J3Z0</accession>
<evidence type="ECO:0000313" key="1">
    <source>
        <dbReference type="EMBL" id="HFK19757.1"/>
    </source>
</evidence>
<dbReference type="SUPFAM" id="SSF56281">
    <property type="entry name" value="Metallo-hydrolase/oxidoreductase"/>
    <property type="match status" value="1"/>
</dbReference>
<evidence type="ECO:0008006" key="2">
    <source>
        <dbReference type="Google" id="ProtNLM"/>
    </source>
</evidence>
<comment type="caution">
    <text evidence="1">The sequence shown here is derived from an EMBL/GenBank/DDBJ whole genome shotgun (WGS) entry which is preliminary data.</text>
</comment>
<organism evidence="1">
    <name type="scientific">Candidatus Methanomethylicus mesodigestus</name>
    <dbReference type="NCBI Taxonomy" id="1867258"/>
    <lineage>
        <taxon>Archaea</taxon>
        <taxon>Thermoproteota</taxon>
        <taxon>Methanosuratincolia</taxon>
        <taxon>Candidatus Methanomethylicales</taxon>
        <taxon>Candidatus Methanomethylicaceae</taxon>
        <taxon>Candidatus Methanomethylicus</taxon>
    </lineage>
</organism>
<dbReference type="EMBL" id="DSTX01000001">
    <property type="protein sequence ID" value="HFK19757.1"/>
    <property type="molecule type" value="Genomic_DNA"/>
</dbReference>
<proteinExistence type="predicted"/>
<reference evidence="1" key="1">
    <citation type="journal article" date="2020" name="mSystems">
        <title>Genome- and Community-Level Interaction Insights into Carbon Utilization and Element Cycling Functions of Hydrothermarchaeota in Hydrothermal Sediment.</title>
        <authorList>
            <person name="Zhou Z."/>
            <person name="Liu Y."/>
            <person name="Xu W."/>
            <person name="Pan J."/>
            <person name="Luo Z.H."/>
            <person name="Li M."/>
        </authorList>
    </citation>
    <scope>NUCLEOTIDE SEQUENCE [LARGE SCALE GENOMIC DNA]</scope>
    <source>
        <strain evidence="1">SpSt-468</strain>
    </source>
</reference>
<name>A0A7C3J3Z0_9CREN</name>
<gene>
    <name evidence="1" type="ORF">ENS19_00555</name>
</gene>